<feature type="compositionally biased region" description="Basic and acidic residues" evidence="1">
    <location>
        <begin position="150"/>
        <end position="159"/>
    </location>
</feature>
<evidence type="ECO:0000256" key="1">
    <source>
        <dbReference type="SAM" id="MobiDB-lite"/>
    </source>
</evidence>
<name>A0A225VWG7_9STRA</name>
<comment type="caution">
    <text evidence="2">The sequence shown here is derived from an EMBL/GenBank/DDBJ whole genome shotgun (WGS) entry which is preliminary data.</text>
</comment>
<protein>
    <submittedName>
        <fullName evidence="2">Uncharacterized protein</fullName>
    </submittedName>
</protein>
<gene>
    <name evidence="2" type="ORF">PHMEG_00017782</name>
</gene>
<reference evidence="3" key="1">
    <citation type="submission" date="2017-03" db="EMBL/GenBank/DDBJ databases">
        <title>Phytopthora megakarya and P. palmivora, two closely related causual agents of cacao black pod achieved similar genome size and gene model numbers by different mechanisms.</title>
        <authorList>
            <person name="Ali S."/>
            <person name="Shao J."/>
            <person name="Larry D.J."/>
            <person name="Kronmiller B."/>
            <person name="Shen D."/>
            <person name="Strem M.D."/>
            <person name="Melnick R.L."/>
            <person name="Guiltinan M.J."/>
            <person name="Tyler B.M."/>
            <person name="Meinhardt L.W."/>
            <person name="Bailey B.A."/>
        </authorList>
    </citation>
    <scope>NUCLEOTIDE SEQUENCE [LARGE SCALE GENOMIC DNA]</scope>
    <source>
        <strain evidence="3">zdho120</strain>
    </source>
</reference>
<proteinExistence type="predicted"/>
<dbReference type="Proteomes" id="UP000198211">
    <property type="component" value="Unassembled WGS sequence"/>
</dbReference>
<feature type="compositionally biased region" description="Acidic residues" evidence="1">
    <location>
        <begin position="177"/>
        <end position="186"/>
    </location>
</feature>
<dbReference type="AlphaFoldDB" id="A0A225VWG7"/>
<feature type="region of interest" description="Disordered" evidence="1">
    <location>
        <begin position="147"/>
        <end position="198"/>
    </location>
</feature>
<keyword evidence="3" id="KW-1185">Reference proteome</keyword>
<dbReference type="EMBL" id="NBNE01002767">
    <property type="protein sequence ID" value="OWZ09504.1"/>
    <property type="molecule type" value="Genomic_DNA"/>
</dbReference>
<sequence>MWGYFAFLEMLNDKDDLFWYGGTPGKGCADVHNLTNGSPMKNLRYDYTLKHTLDPANIDDYGYHHVTDILVDSGALNIASIASQIRDSHVFVKDIMSAAGQTVPPEWVGPKDEDPWKSLINSNRIKTAQDALYVKIKAGKFKPPTVPLVTEKEKDHSDFSDFEDDDGVATALRPSSDEDDEEEEKENEAIQVDGDSGD</sequence>
<evidence type="ECO:0000313" key="2">
    <source>
        <dbReference type="EMBL" id="OWZ09504.1"/>
    </source>
</evidence>
<organism evidence="2 3">
    <name type="scientific">Phytophthora megakarya</name>
    <dbReference type="NCBI Taxonomy" id="4795"/>
    <lineage>
        <taxon>Eukaryota</taxon>
        <taxon>Sar</taxon>
        <taxon>Stramenopiles</taxon>
        <taxon>Oomycota</taxon>
        <taxon>Peronosporomycetes</taxon>
        <taxon>Peronosporales</taxon>
        <taxon>Peronosporaceae</taxon>
        <taxon>Phytophthora</taxon>
    </lineage>
</organism>
<dbReference type="OrthoDB" id="128658at2759"/>
<accession>A0A225VWG7</accession>
<evidence type="ECO:0000313" key="3">
    <source>
        <dbReference type="Proteomes" id="UP000198211"/>
    </source>
</evidence>